<name>A0A371FWP9_MUCPR</name>
<evidence type="ECO:0000313" key="1">
    <source>
        <dbReference type="EMBL" id="RDX82744.1"/>
    </source>
</evidence>
<proteinExistence type="predicted"/>
<reference evidence="1" key="1">
    <citation type="submission" date="2018-05" db="EMBL/GenBank/DDBJ databases">
        <title>Draft genome of Mucuna pruriens seed.</title>
        <authorList>
            <person name="Nnadi N.E."/>
            <person name="Vos R."/>
            <person name="Hasami M.H."/>
            <person name="Devisetty U.K."/>
            <person name="Aguiy J.C."/>
        </authorList>
    </citation>
    <scope>NUCLEOTIDE SEQUENCE [LARGE SCALE GENOMIC DNA]</scope>
    <source>
        <strain evidence="1">JCA_2017</strain>
    </source>
</reference>
<dbReference type="EMBL" id="QJKJ01007566">
    <property type="protein sequence ID" value="RDX82744.1"/>
    <property type="molecule type" value="Genomic_DNA"/>
</dbReference>
<sequence>MMDRSMIDDASGGTLMDKTPATARHLISNMTSNTQQFGIKGASQPRMVNEISAVDNLRLENRLTELTSLVRQLAVGQHQPSIAARQETESDCPESVGGIGGYQYGKQPYQTISTRADSRAICSPTIWIRPECTSRTNRLSTIDSAISGTTIPITTTKNAS</sequence>
<accession>A0A371FWP9</accession>
<dbReference type="AlphaFoldDB" id="A0A371FWP9"/>
<gene>
    <name evidence="1" type="ORF">CR513_36430</name>
</gene>
<organism evidence="1 2">
    <name type="scientific">Mucuna pruriens</name>
    <name type="common">Velvet bean</name>
    <name type="synonym">Dolichos pruriens</name>
    <dbReference type="NCBI Taxonomy" id="157652"/>
    <lineage>
        <taxon>Eukaryota</taxon>
        <taxon>Viridiplantae</taxon>
        <taxon>Streptophyta</taxon>
        <taxon>Embryophyta</taxon>
        <taxon>Tracheophyta</taxon>
        <taxon>Spermatophyta</taxon>
        <taxon>Magnoliopsida</taxon>
        <taxon>eudicotyledons</taxon>
        <taxon>Gunneridae</taxon>
        <taxon>Pentapetalae</taxon>
        <taxon>rosids</taxon>
        <taxon>fabids</taxon>
        <taxon>Fabales</taxon>
        <taxon>Fabaceae</taxon>
        <taxon>Papilionoideae</taxon>
        <taxon>50 kb inversion clade</taxon>
        <taxon>NPAAA clade</taxon>
        <taxon>indigoferoid/millettioid clade</taxon>
        <taxon>Phaseoleae</taxon>
        <taxon>Mucuna</taxon>
    </lineage>
</organism>
<protein>
    <submittedName>
        <fullName evidence="1">Uncharacterized protein</fullName>
    </submittedName>
</protein>
<comment type="caution">
    <text evidence="1">The sequence shown here is derived from an EMBL/GenBank/DDBJ whole genome shotgun (WGS) entry which is preliminary data.</text>
</comment>
<dbReference type="OrthoDB" id="778454at2759"/>
<dbReference type="Proteomes" id="UP000257109">
    <property type="component" value="Unassembled WGS sequence"/>
</dbReference>
<keyword evidence="2" id="KW-1185">Reference proteome</keyword>
<evidence type="ECO:0000313" key="2">
    <source>
        <dbReference type="Proteomes" id="UP000257109"/>
    </source>
</evidence>
<feature type="non-terminal residue" evidence="1">
    <location>
        <position position="1"/>
    </location>
</feature>